<dbReference type="AlphaFoldDB" id="A0AAU8FS67"/>
<organism evidence="1">
    <name type="scientific">Dyadobacter sp. 676</name>
    <dbReference type="NCBI Taxonomy" id="3088362"/>
    <lineage>
        <taxon>Bacteria</taxon>
        <taxon>Pseudomonadati</taxon>
        <taxon>Bacteroidota</taxon>
        <taxon>Cytophagia</taxon>
        <taxon>Cytophagales</taxon>
        <taxon>Spirosomataceae</taxon>
        <taxon>Dyadobacter</taxon>
    </lineage>
</organism>
<proteinExistence type="predicted"/>
<name>A0AAU8FS67_9BACT</name>
<gene>
    <name evidence="1" type="ORF">ABV298_09765</name>
</gene>
<dbReference type="RefSeq" id="WP_353721940.1">
    <property type="nucleotide sequence ID" value="NZ_CP159289.1"/>
</dbReference>
<protein>
    <submittedName>
        <fullName evidence="1">Uncharacterized protein</fullName>
    </submittedName>
</protein>
<reference evidence="1" key="1">
    <citation type="submission" date="2024-06" db="EMBL/GenBank/DDBJ databases">
        <title>Sequencing and assembly of the genome of Dyadobacter sp. strain 676, a symbiont of Cyamopsis tetragonoloba.</title>
        <authorList>
            <person name="Guro P."/>
            <person name="Sazanova A."/>
            <person name="Kuznetsova I."/>
            <person name="Belimov A."/>
            <person name="Safronova V."/>
        </authorList>
    </citation>
    <scope>NUCLEOTIDE SEQUENCE</scope>
    <source>
        <strain evidence="1">676</strain>
    </source>
</reference>
<dbReference type="EMBL" id="CP159289">
    <property type="protein sequence ID" value="XCH26657.1"/>
    <property type="molecule type" value="Genomic_DNA"/>
</dbReference>
<evidence type="ECO:0000313" key="1">
    <source>
        <dbReference type="EMBL" id="XCH26657.1"/>
    </source>
</evidence>
<sequence>MNTKTTSTQAPPGVLIHPIPGDIQDTIDDFFCHHPDPGETDMLLWRMFYHATLYDMDKNGVAAFFEDYGNLHGSLKILIYRLRALHSHNQDA</sequence>
<accession>A0AAU8FS67</accession>